<name>A0ABM9PE76_9FLAO</name>
<protein>
    <submittedName>
        <fullName evidence="2">Uncharacterized protein</fullName>
    </submittedName>
</protein>
<gene>
    <name evidence="2" type="ORF">T190423A01A_50086</name>
</gene>
<evidence type="ECO:0000313" key="2">
    <source>
        <dbReference type="EMBL" id="CAL2103838.1"/>
    </source>
</evidence>
<evidence type="ECO:0000256" key="1">
    <source>
        <dbReference type="SAM" id="Phobius"/>
    </source>
</evidence>
<proteinExistence type="predicted"/>
<keyword evidence="3" id="KW-1185">Reference proteome</keyword>
<reference evidence="2 3" key="1">
    <citation type="submission" date="2024-05" db="EMBL/GenBank/DDBJ databases">
        <authorList>
            <person name="Duchaud E."/>
        </authorList>
    </citation>
    <scope>NUCLEOTIDE SEQUENCE [LARGE SCALE GENOMIC DNA]</scope>
    <source>
        <strain evidence="2">Ena-SAMPLE-TAB-13-05-2024-13:56:06:370-140308</strain>
    </source>
</reference>
<keyword evidence="1" id="KW-0812">Transmembrane</keyword>
<dbReference type="Proteomes" id="UP001497527">
    <property type="component" value="Unassembled WGS sequence"/>
</dbReference>
<dbReference type="EMBL" id="CAXJIO010000014">
    <property type="protein sequence ID" value="CAL2103838.1"/>
    <property type="molecule type" value="Genomic_DNA"/>
</dbReference>
<feature type="transmembrane region" description="Helical" evidence="1">
    <location>
        <begin position="64"/>
        <end position="86"/>
    </location>
</feature>
<organism evidence="2 3">
    <name type="scientific">Tenacibaculum polynesiense</name>
    <dbReference type="NCBI Taxonomy" id="3137857"/>
    <lineage>
        <taxon>Bacteria</taxon>
        <taxon>Pseudomonadati</taxon>
        <taxon>Bacteroidota</taxon>
        <taxon>Flavobacteriia</taxon>
        <taxon>Flavobacteriales</taxon>
        <taxon>Flavobacteriaceae</taxon>
        <taxon>Tenacibaculum</taxon>
    </lineage>
</organism>
<feature type="transmembrane region" description="Helical" evidence="1">
    <location>
        <begin position="7"/>
        <end position="25"/>
    </location>
</feature>
<sequence length="119" mass="13808">MENIKKPYVIVLLNLVVIFGWNWYIKTRIASAKALIESVKLNANDFTEKEKLIVSMNHINEIGLASNSIFIVSLVLFVLNILFLKFMMKANLWFLKALFFLIVTAFSSFIFFLHMIKNS</sequence>
<feature type="transmembrane region" description="Helical" evidence="1">
    <location>
        <begin position="93"/>
        <end position="116"/>
    </location>
</feature>
<accession>A0ABM9PE76</accession>
<dbReference type="RefSeq" id="WP_348718215.1">
    <property type="nucleotide sequence ID" value="NZ_CAXJIO010000014.1"/>
</dbReference>
<keyword evidence="1" id="KW-1133">Transmembrane helix</keyword>
<evidence type="ECO:0000313" key="3">
    <source>
        <dbReference type="Proteomes" id="UP001497527"/>
    </source>
</evidence>
<keyword evidence="1" id="KW-0472">Membrane</keyword>
<comment type="caution">
    <text evidence="2">The sequence shown here is derived from an EMBL/GenBank/DDBJ whole genome shotgun (WGS) entry which is preliminary data.</text>
</comment>